<comment type="caution">
    <text evidence="2">The sequence shown here is derived from an EMBL/GenBank/DDBJ whole genome shotgun (WGS) entry which is preliminary data.</text>
</comment>
<proteinExistence type="predicted"/>
<dbReference type="RefSeq" id="XP_040747500.1">
    <property type="nucleotide sequence ID" value="XM_040883353.1"/>
</dbReference>
<name>A0A1Y1WL43_9FUNG</name>
<dbReference type="AlphaFoldDB" id="A0A1Y1WL43"/>
<evidence type="ECO:0000313" key="3">
    <source>
        <dbReference type="Proteomes" id="UP000193922"/>
    </source>
</evidence>
<dbReference type="EMBL" id="MCFD01000001">
    <property type="protein sequence ID" value="ORX74289.1"/>
    <property type="molecule type" value="Genomic_DNA"/>
</dbReference>
<dbReference type="Proteomes" id="UP000193922">
    <property type="component" value="Unassembled WGS sequence"/>
</dbReference>
<keyword evidence="3" id="KW-1185">Reference proteome</keyword>
<evidence type="ECO:0000313" key="2">
    <source>
        <dbReference type="EMBL" id="ORX74289.1"/>
    </source>
</evidence>
<sequence>MLVARPPVGDRGGAFGSSRAKQGRHSLGLRLATRNGSHGTYQPKKVPASHTLCVLCAGRHVHDHGSHIAHQAGQNIEGTWEVISGSLADKCAAGNLAWLFSRTRPAPSQAAMASGSVQSNGDRHLQRAMLWVIYAFCSSLACQKSAVCACKWTERLNGRRRSADQCGQIGGNYFGVPVHGNSPKTNHPRLSVSDANRARHPSAENALTTSLHWLAWSRAAIFEIRC</sequence>
<evidence type="ECO:0000256" key="1">
    <source>
        <dbReference type="SAM" id="MobiDB-lite"/>
    </source>
</evidence>
<organism evidence="2 3">
    <name type="scientific">Linderina pennispora</name>
    <dbReference type="NCBI Taxonomy" id="61395"/>
    <lineage>
        <taxon>Eukaryota</taxon>
        <taxon>Fungi</taxon>
        <taxon>Fungi incertae sedis</taxon>
        <taxon>Zoopagomycota</taxon>
        <taxon>Kickxellomycotina</taxon>
        <taxon>Kickxellomycetes</taxon>
        <taxon>Kickxellales</taxon>
        <taxon>Kickxellaceae</taxon>
        <taxon>Linderina</taxon>
    </lineage>
</organism>
<protein>
    <submittedName>
        <fullName evidence="2">Uncharacterized protein</fullName>
    </submittedName>
</protein>
<dbReference type="GeneID" id="63800001"/>
<feature type="region of interest" description="Disordered" evidence="1">
    <location>
        <begin position="1"/>
        <end position="25"/>
    </location>
</feature>
<reference evidence="2 3" key="1">
    <citation type="submission" date="2016-07" db="EMBL/GenBank/DDBJ databases">
        <title>Pervasive Adenine N6-methylation of Active Genes in Fungi.</title>
        <authorList>
            <consortium name="DOE Joint Genome Institute"/>
            <person name="Mondo S.J."/>
            <person name="Dannebaum R.O."/>
            <person name="Kuo R.C."/>
            <person name="Labutti K."/>
            <person name="Haridas S."/>
            <person name="Kuo A."/>
            <person name="Salamov A."/>
            <person name="Ahrendt S.R."/>
            <person name="Lipzen A."/>
            <person name="Sullivan W."/>
            <person name="Andreopoulos W.B."/>
            <person name="Clum A."/>
            <person name="Lindquist E."/>
            <person name="Daum C."/>
            <person name="Ramamoorthy G.K."/>
            <person name="Gryganskyi A."/>
            <person name="Culley D."/>
            <person name="Magnuson J.K."/>
            <person name="James T.Y."/>
            <person name="O'Malley M.A."/>
            <person name="Stajich J.E."/>
            <person name="Spatafora J.W."/>
            <person name="Visel A."/>
            <person name="Grigoriev I.V."/>
        </authorList>
    </citation>
    <scope>NUCLEOTIDE SEQUENCE [LARGE SCALE GENOMIC DNA]</scope>
    <source>
        <strain evidence="2 3">ATCC 12442</strain>
    </source>
</reference>
<accession>A0A1Y1WL43</accession>
<gene>
    <name evidence="2" type="ORF">DL89DRAFT_13464</name>
</gene>